<reference evidence="1 2" key="1">
    <citation type="submission" date="2020-08" db="EMBL/GenBank/DDBJ databases">
        <title>Genomic Encyclopedia of Type Strains, Phase IV (KMG-IV): sequencing the most valuable type-strain genomes for metagenomic binning, comparative biology and taxonomic classification.</title>
        <authorList>
            <person name="Goeker M."/>
        </authorList>
    </citation>
    <scope>NUCLEOTIDE SEQUENCE [LARGE SCALE GENOMIC DNA]</scope>
    <source>
        <strain evidence="1 2">DSM 17454</strain>
    </source>
</reference>
<protein>
    <submittedName>
        <fullName evidence="1">Uncharacterized protein</fullName>
    </submittedName>
</protein>
<gene>
    <name evidence="1" type="ORF">HNQ96_006295</name>
</gene>
<sequence>MAIVLISISRMAPLSKSKIIMLVFTVGLGGCADYMNNRDSVTLGLGDAPEANLAIQTVDPFPRHSRNTRIQPDAGKVNEAYRRYQEPCDKDVAPCRAPPGPRVVINNNAMPGVQGPASAPAGY</sequence>
<dbReference type="AlphaFoldDB" id="A0A8E1WMX4"/>
<name>A0A8E1WMX4_9HYPH</name>
<evidence type="ECO:0000313" key="2">
    <source>
        <dbReference type="Proteomes" id="UP000532373"/>
    </source>
</evidence>
<proteinExistence type="predicted"/>
<evidence type="ECO:0000313" key="1">
    <source>
        <dbReference type="EMBL" id="MBB6470397.1"/>
    </source>
</evidence>
<comment type="caution">
    <text evidence="1">The sequence shown here is derived from an EMBL/GenBank/DDBJ whole genome shotgun (WGS) entry which is preliminary data.</text>
</comment>
<dbReference type="Proteomes" id="UP000532373">
    <property type="component" value="Unassembled WGS sequence"/>
</dbReference>
<organism evidence="1 2">
    <name type="scientific">Aminobacter carboxidus</name>
    <dbReference type="NCBI Taxonomy" id="376165"/>
    <lineage>
        <taxon>Bacteria</taxon>
        <taxon>Pseudomonadati</taxon>
        <taxon>Pseudomonadota</taxon>
        <taxon>Alphaproteobacteria</taxon>
        <taxon>Hyphomicrobiales</taxon>
        <taxon>Phyllobacteriaceae</taxon>
        <taxon>Aminobacter</taxon>
    </lineage>
</organism>
<dbReference type="EMBL" id="JACHGI010000029">
    <property type="protein sequence ID" value="MBB6470397.1"/>
    <property type="molecule type" value="Genomic_DNA"/>
</dbReference>
<accession>A0A8E1WMX4</accession>